<keyword evidence="4" id="KW-1185">Reference proteome</keyword>
<dbReference type="AlphaFoldDB" id="A0A2T2Y3J2"/>
<evidence type="ECO:0000256" key="2">
    <source>
        <dbReference type="SAM" id="SignalP"/>
    </source>
</evidence>
<gene>
    <name evidence="3" type="ORF">C8256_08170</name>
</gene>
<dbReference type="Pfam" id="PF06717">
    <property type="entry name" value="DUF1202"/>
    <property type="match status" value="1"/>
</dbReference>
<evidence type="ECO:0000256" key="1">
    <source>
        <dbReference type="SAM" id="Coils"/>
    </source>
</evidence>
<keyword evidence="2" id="KW-0732">Signal</keyword>
<dbReference type="RefSeq" id="WP_106925682.1">
    <property type="nucleotide sequence ID" value="NZ_CABMMU010000005.1"/>
</dbReference>
<proteinExistence type="predicted"/>
<dbReference type="Proteomes" id="UP000240892">
    <property type="component" value="Unassembled WGS sequence"/>
</dbReference>
<dbReference type="EMBL" id="PYHO01000005">
    <property type="protein sequence ID" value="PSR47077.1"/>
    <property type="molecule type" value="Genomic_DNA"/>
</dbReference>
<name>A0A2T2Y3J2_9ENTR</name>
<feature type="coiled-coil region" evidence="1">
    <location>
        <begin position="282"/>
        <end position="330"/>
    </location>
</feature>
<accession>A0A2T2Y3J2</accession>
<organism evidence="3 4">
    <name type="scientific">Kluyvera genomosp. 2</name>
    <dbReference type="NCBI Taxonomy" id="2774054"/>
    <lineage>
        <taxon>Bacteria</taxon>
        <taxon>Pseudomonadati</taxon>
        <taxon>Pseudomonadota</taxon>
        <taxon>Gammaproteobacteria</taxon>
        <taxon>Enterobacterales</taxon>
        <taxon>Enterobacteriaceae</taxon>
        <taxon>Kluyvera</taxon>
    </lineage>
</organism>
<feature type="signal peptide" evidence="2">
    <location>
        <begin position="1"/>
        <end position="21"/>
    </location>
</feature>
<comment type="caution">
    <text evidence="3">The sequence shown here is derived from an EMBL/GenBank/DDBJ whole genome shotgun (WGS) entry which is preliminary data.</text>
</comment>
<feature type="chain" id="PRO_5015507247" evidence="2">
    <location>
        <begin position="22"/>
        <end position="334"/>
    </location>
</feature>
<keyword evidence="1" id="KW-0175">Coiled coil</keyword>
<sequence length="334" mass="37711">MKLAWKCGTLLLCSFSLSVIADSNTPTDDVIKQQFAKQSGGMMHLERISLRQLDATGNQATYTLEGDMASDDNLYTPVGMAGDYLFYEKTWTKGRPVKFSAMMTAVGTPASGWTTTFFSMQMAAKNAGRPFSEREDLSKLLVVNDSGFMAQFARLDAQFADSRTTIEKQKKQYDVLKTQVVELDEQMASSWGTDANGKPLDRSAVQQAMNAEIYAVDRRNDMAKFSNQYYINVYEPALVACQKKAVCDAEPIRAARDKALEEQKQEYYRQHKAIGDKINARMAAMEEKVEPLRKKREALRGQMVVLESSNDELQYEATRWQEGVERMREKGVIP</sequence>
<protein>
    <submittedName>
        <fullName evidence="3">DUF1202 domain-containing protein</fullName>
    </submittedName>
</protein>
<reference evidence="3 4" key="1">
    <citation type="submission" date="2018-03" db="EMBL/GenBank/DDBJ databases">
        <title>First report of an OXA-48+CTX-M-M-producing Kluyvera ascorbata clone recovered from patients admitted in a University Hospital in Madrid, Spain.</title>
        <authorList>
            <person name="Hernandez-Garcia M."/>
            <person name="Leon-Sampedro R."/>
            <person name="Perez-Viso B."/>
            <person name="Morosini M.I."/>
            <person name="Lopez-Fresnena N."/>
            <person name="Coque T.M."/>
            <person name="Bonten M."/>
            <person name="Malhotra-Kumar S."/>
            <person name="Ruiz-Garbajosa P."/>
            <person name="Canton R."/>
        </authorList>
    </citation>
    <scope>NUCLEOTIDE SEQUENCE [LARGE SCALE GENOMIC DNA]</scope>
    <source>
        <strain evidence="3 4">KA2</strain>
    </source>
</reference>
<evidence type="ECO:0000313" key="3">
    <source>
        <dbReference type="EMBL" id="PSR47077.1"/>
    </source>
</evidence>
<dbReference type="InterPro" id="IPR009592">
    <property type="entry name" value="DUF1202"/>
</dbReference>
<evidence type="ECO:0000313" key="4">
    <source>
        <dbReference type="Proteomes" id="UP000240892"/>
    </source>
</evidence>